<dbReference type="PROSITE" id="PS51257">
    <property type="entry name" value="PROKAR_LIPOPROTEIN"/>
    <property type="match status" value="1"/>
</dbReference>
<dbReference type="RefSeq" id="WP_176239424.1">
    <property type="nucleotide sequence ID" value="NZ_AP024412.1"/>
</dbReference>
<dbReference type="AlphaFoldDB" id="A0A7U9TL46"/>
<dbReference type="EMBL" id="AP024412">
    <property type="protein sequence ID" value="BCR36779.1"/>
    <property type="molecule type" value="Genomic_DNA"/>
</dbReference>
<dbReference type="Pfam" id="PF00497">
    <property type="entry name" value="SBP_bac_3"/>
    <property type="match status" value="1"/>
</dbReference>
<keyword evidence="1" id="KW-0732">Signal</keyword>
<dbReference type="Proteomes" id="UP000620133">
    <property type="component" value="Chromosome"/>
</dbReference>
<dbReference type="PANTHER" id="PTHR35936:SF17">
    <property type="entry name" value="ARGININE-BINDING EXTRACELLULAR PROTEIN ARTP"/>
    <property type="match status" value="1"/>
</dbReference>
<reference evidence="3" key="1">
    <citation type="submission" date="2021-01" db="EMBL/GenBank/DDBJ databases">
        <title>Draft genome sequence of Acholeplasmataceae bacterium strain Mahy22.</title>
        <authorList>
            <person name="Watanabe M."/>
            <person name="Kojima H."/>
            <person name="Fukui M."/>
        </authorList>
    </citation>
    <scope>NUCLEOTIDE SEQUENCE</scope>
    <source>
        <strain evidence="3">Mahy22</strain>
    </source>
</reference>
<evidence type="ECO:0000313" key="3">
    <source>
        <dbReference type="EMBL" id="BCR36779.1"/>
    </source>
</evidence>
<dbReference type="PANTHER" id="PTHR35936">
    <property type="entry name" value="MEMBRANE-BOUND LYTIC MUREIN TRANSGLYCOSYLASE F"/>
    <property type="match status" value="1"/>
</dbReference>
<proteinExistence type="predicted"/>
<dbReference type="InterPro" id="IPR001638">
    <property type="entry name" value="Solute-binding_3/MltF_N"/>
</dbReference>
<protein>
    <submittedName>
        <fullName evidence="3">Amino acid ABC transporter</fullName>
    </submittedName>
</protein>
<sequence>MKKILMLFVAMLAIGLLVGCSDDSNVLKVGMDLTYPPHETVDSDGNPTGISVTLAEEFGKYLGKEVQIVDVPFGSLITELNIGTIDVIIGSMTITEDRALSVDFSNKYFNFPLVTLVNKTFYDDNNIETKEDLLAIENVRFVAPKTFATLDVARELANNPVIREVNDVTAAVLEVVTGASDVFLMSVGNAAGQHLANPDTTEILMDPLSLSPIGMAFRKGSNLVAEANIFIAGLETNGVYDILRNKYNSVIDSNIPGATLDIYLQGIIDEEE</sequence>
<name>A0A7U9TL46_9MOLU</name>
<organism evidence="3 4">
    <name type="scientific">Mariniplasma anaerobium</name>
    <dbReference type="NCBI Taxonomy" id="2735436"/>
    <lineage>
        <taxon>Bacteria</taxon>
        <taxon>Bacillati</taxon>
        <taxon>Mycoplasmatota</taxon>
        <taxon>Mollicutes</taxon>
        <taxon>Acholeplasmatales</taxon>
        <taxon>Acholeplasmataceae</taxon>
        <taxon>Mariniplasma</taxon>
    </lineage>
</organism>
<feature type="domain" description="Solute-binding protein family 3/N-terminal" evidence="2">
    <location>
        <begin position="26"/>
        <end position="251"/>
    </location>
</feature>
<dbReference type="SMART" id="SM00062">
    <property type="entry name" value="PBPb"/>
    <property type="match status" value="1"/>
</dbReference>
<evidence type="ECO:0000259" key="2">
    <source>
        <dbReference type="SMART" id="SM00062"/>
    </source>
</evidence>
<evidence type="ECO:0000313" key="4">
    <source>
        <dbReference type="Proteomes" id="UP000620133"/>
    </source>
</evidence>
<dbReference type="SUPFAM" id="SSF53850">
    <property type="entry name" value="Periplasmic binding protein-like II"/>
    <property type="match status" value="1"/>
</dbReference>
<dbReference type="Gene3D" id="3.40.190.10">
    <property type="entry name" value="Periplasmic binding protein-like II"/>
    <property type="match status" value="2"/>
</dbReference>
<dbReference type="KEGG" id="manr:MPAN_016720"/>
<gene>
    <name evidence="3" type="ORF">MPAN_016720</name>
</gene>
<keyword evidence="4" id="KW-1185">Reference proteome</keyword>
<evidence type="ECO:0000256" key="1">
    <source>
        <dbReference type="ARBA" id="ARBA00022729"/>
    </source>
</evidence>
<accession>A0A7U9TL46</accession>